<feature type="compositionally biased region" description="Acidic residues" evidence="1">
    <location>
        <begin position="716"/>
        <end position="725"/>
    </location>
</feature>
<accession>A0A8R1U5B1</accession>
<feature type="region of interest" description="Disordered" evidence="1">
    <location>
        <begin position="64"/>
        <end position="103"/>
    </location>
</feature>
<keyword evidence="4" id="KW-1185">Reference proteome</keyword>
<feature type="region of interest" description="Disordered" evidence="1">
    <location>
        <begin position="563"/>
        <end position="590"/>
    </location>
</feature>
<keyword evidence="2" id="KW-0472">Membrane</keyword>
<reference evidence="3" key="2">
    <citation type="submission" date="2022-06" db="UniProtKB">
        <authorList>
            <consortium name="EnsemblMetazoa"/>
        </authorList>
    </citation>
    <scope>IDENTIFICATION</scope>
    <source>
        <strain evidence="3">PS312</strain>
    </source>
</reference>
<dbReference type="Proteomes" id="UP000005239">
    <property type="component" value="Unassembled WGS sequence"/>
</dbReference>
<dbReference type="OrthoDB" id="5860460at2759"/>
<reference evidence="4" key="1">
    <citation type="journal article" date="2008" name="Nat. Genet.">
        <title>The Pristionchus pacificus genome provides a unique perspective on nematode lifestyle and parasitism.</title>
        <authorList>
            <person name="Dieterich C."/>
            <person name="Clifton S.W."/>
            <person name="Schuster L.N."/>
            <person name="Chinwalla A."/>
            <person name="Delehaunty K."/>
            <person name="Dinkelacker I."/>
            <person name="Fulton L."/>
            <person name="Fulton R."/>
            <person name="Godfrey J."/>
            <person name="Minx P."/>
            <person name="Mitreva M."/>
            <person name="Roeseler W."/>
            <person name="Tian H."/>
            <person name="Witte H."/>
            <person name="Yang S.P."/>
            <person name="Wilson R.K."/>
            <person name="Sommer R.J."/>
        </authorList>
    </citation>
    <scope>NUCLEOTIDE SEQUENCE [LARGE SCALE GENOMIC DNA]</scope>
    <source>
        <strain evidence="4">PS312</strain>
    </source>
</reference>
<feature type="transmembrane region" description="Helical" evidence="2">
    <location>
        <begin position="803"/>
        <end position="823"/>
    </location>
</feature>
<protein>
    <submittedName>
        <fullName evidence="3">Uncharacterized protein</fullName>
    </submittedName>
</protein>
<dbReference type="GO" id="GO:0008080">
    <property type="term" value="F:N-acetyltransferase activity"/>
    <property type="evidence" value="ECO:0000318"/>
    <property type="project" value="GO_Central"/>
</dbReference>
<dbReference type="PANTHER" id="PTHR20905:SF30">
    <property type="entry name" value="N-ACETYLTRANSFERASE DOMAIN-CONTAINING PROTEIN"/>
    <property type="match status" value="1"/>
</dbReference>
<feature type="compositionally biased region" description="Low complexity" evidence="1">
    <location>
        <begin position="81"/>
        <end position="96"/>
    </location>
</feature>
<keyword evidence="2" id="KW-0812">Transmembrane</keyword>
<gene>
    <name evidence="3" type="primary">WBGene00090918</name>
</gene>
<evidence type="ECO:0000256" key="1">
    <source>
        <dbReference type="SAM" id="MobiDB-lite"/>
    </source>
</evidence>
<feature type="region of interest" description="Disordered" evidence="1">
    <location>
        <begin position="613"/>
        <end position="738"/>
    </location>
</feature>
<feature type="compositionally biased region" description="Basic and acidic residues" evidence="1">
    <location>
        <begin position="70"/>
        <end position="80"/>
    </location>
</feature>
<evidence type="ECO:0000313" key="4">
    <source>
        <dbReference type="Proteomes" id="UP000005239"/>
    </source>
</evidence>
<name>A0A2A6BSW7_PRIPA</name>
<feature type="compositionally biased region" description="Acidic residues" evidence="1">
    <location>
        <begin position="632"/>
        <end position="642"/>
    </location>
</feature>
<keyword evidence="2" id="KW-1133">Transmembrane helix</keyword>
<feature type="transmembrane region" description="Helical" evidence="2">
    <location>
        <begin position="843"/>
        <end position="865"/>
    </location>
</feature>
<dbReference type="AlphaFoldDB" id="A0A2A6BSW7"/>
<proteinExistence type="predicted"/>
<accession>A0A2A6BSW7</accession>
<sequence length="1224" mass="135338">MDDVPMITIFVGTCTSSVIVERIVFSLSISRLLRATLRSHVFAAPSSTFDPPATTVETLATSLASARSSMRTEEATEMDRSATTAASPDTSPASAPRPDPAEDLRKDATTARELAISLLSEVAVRDCNVSVAPPSRMHSLTLFSQSSILPIESENDLNNVYYSEEFDAGDLYSSQETTSDSIYESTSLELPEFLLIESSQLLSLFDRCPSCGLKAIISRSFTLNGSAVRIAWDCDHCLAPQSWRSQSLLKGRYYHGNVKLVTAAHTTGLPFPRLHDFASVISLSLPKERTIHDLLVRLVFPATDFIYIVNKHKKEIGINNVSGRMDGESRSERGIEADSSHAIQNSQEEELWEHPILETQDHQSRYAKNRQLGLNYWKVVLPHVTGRHTNLGKIPFLDGIRRCKHKRLQPSTVHQIERDSDEYQELKAVIMKPTFLAGFLRASPKKNTSPNECFNSIINLYAPKSRACSPRWYSERVKLATLHSNTLAILNLLNIREEQGNCSVNVIGRESNAVKRKMAKADHAWRREIWEAIPAVIEGRVMEQFLKRINAPNDREYMLAMQQEEEEENMDEGDEEEGEGEDGGESDVSEELGGVYGEEVDSDHDPAMNTIELSDAEDEESEEELETREGEEASGSDWDEGEAAVRALERGGRGRGRGRGRGGRGGRGRGGTVAVSVAADKSTTVQGEAQPPEEEKGDRREKKERRSKTARKDMEEERESSDSDNDQPPVKKGRGAGRVRRLLRISRAEVINENNENPGSAISCWENIGLIGTAGDPLNVPSQLLTSRDYCCNKECLKITAKFVGYGAYMTGGFTFFVVYNAAGNFNFSKDKDELDSAALYTTMIVTALLAAKNFIQCIVLLIFVCKGRGPIAPISVAIVAISLLDGTYAKVWDCYPTETVIVKPTLVFVKPAHRTFGLSHILIEYGLDLPTMSKQTGANIAATLCTSVKTKGWFEKNGHTLAHTTGPNVTNWKGETVPLPEGPLRVYAADMHTMKTINVKPCWGNAEGSRNDAQVKPHSYPPTYHIPQVRNTGNRLFILHTLFGHRGERGTGVTFDDCNTGMEWVFSYSIVANAVMGVSDICYDKVIVKPTLVFVEPAHRTLGLSHILIEYGLDLPTMSKQTGANICATLCTSGWFEKNGHTLAHTTGPNVTNWKGETVPLPEGPLRVYAADMHTMKTINVKPCWGNAEGSRNDAQVKPHSYPPTYHIPQSIQLPPFSCPFSM</sequence>
<organism evidence="3 4">
    <name type="scientific">Pristionchus pacificus</name>
    <name type="common">Parasitic nematode worm</name>
    <dbReference type="NCBI Taxonomy" id="54126"/>
    <lineage>
        <taxon>Eukaryota</taxon>
        <taxon>Metazoa</taxon>
        <taxon>Ecdysozoa</taxon>
        <taxon>Nematoda</taxon>
        <taxon>Chromadorea</taxon>
        <taxon>Rhabditida</taxon>
        <taxon>Rhabditina</taxon>
        <taxon>Diplogasteromorpha</taxon>
        <taxon>Diplogasteroidea</taxon>
        <taxon>Neodiplogasteridae</taxon>
        <taxon>Pristionchus</taxon>
    </lineage>
</organism>
<dbReference type="PANTHER" id="PTHR20905">
    <property type="entry name" value="N-ACETYLTRANSFERASE-RELATED"/>
    <property type="match status" value="1"/>
</dbReference>
<feature type="compositionally biased region" description="Basic residues" evidence="1">
    <location>
        <begin position="653"/>
        <end position="667"/>
    </location>
</feature>
<dbReference type="EnsemblMetazoa" id="PPA01364.1">
    <property type="protein sequence ID" value="PPA01364.1"/>
    <property type="gene ID" value="WBGene00090918"/>
</dbReference>
<feature type="compositionally biased region" description="Acidic residues" evidence="1">
    <location>
        <begin position="614"/>
        <end position="626"/>
    </location>
</feature>
<evidence type="ECO:0000313" key="3">
    <source>
        <dbReference type="EnsemblMetazoa" id="PPA01364.1"/>
    </source>
</evidence>
<evidence type="ECO:0000256" key="2">
    <source>
        <dbReference type="SAM" id="Phobius"/>
    </source>
</evidence>